<comment type="caution">
    <text evidence="2">The sequence shown here is derived from an EMBL/GenBank/DDBJ whole genome shotgun (WGS) entry which is preliminary data.</text>
</comment>
<feature type="compositionally biased region" description="Low complexity" evidence="1">
    <location>
        <begin position="19"/>
        <end position="34"/>
    </location>
</feature>
<proteinExistence type="predicted"/>
<gene>
    <name evidence="2" type="ORF">HD556DRAFT_1311109</name>
</gene>
<dbReference type="OrthoDB" id="2686082at2759"/>
<dbReference type="RefSeq" id="XP_041156741.1">
    <property type="nucleotide sequence ID" value="XM_041300500.1"/>
</dbReference>
<evidence type="ECO:0000313" key="3">
    <source>
        <dbReference type="Proteomes" id="UP000719766"/>
    </source>
</evidence>
<sequence length="214" mass="22635">MPPPHEHVQRPSAILPGNLAPSQPAPLLASPPQLEVNPHPRGHEPLATSSTSILAALTSSHTIAPAPTIPLLSDLVDPSYVPKSSRWLSQLKEQSASVVQDMASSAIGLSPPHSISAQTKGPSPTTVYRELHLASRLPSLSLSKQVAGMALLNCPAKCRREPSDEDTEDVHQTMDWEQSCRLALDVTSALTAGWKACDSALGIKPENAGFGRSA</sequence>
<protein>
    <submittedName>
        <fullName evidence="2">Uncharacterized protein</fullName>
    </submittedName>
</protein>
<keyword evidence="3" id="KW-1185">Reference proteome</keyword>
<accession>A0A9P7DEH9</accession>
<dbReference type="Proteomes" id="UP000719766">
    <property type="component" value="Unassembled WGS sequence"/>
</dbReference>
<evidence type="ECO:0000256" key="1">
    <source>
        <dbReference type="SAM" id="MobiDB-lite"/>
    </source>
</evidence>
<organism evidence="2 3">
    <name type="scientific">Suillus plorans</name>
    <dbReference type="NCBI Taxonomy" id="116603"/>
    <lineage>
        <taxon>Eukaryota</taxon>
        <taxon>Fungi</taxon>
        <taxon>Dikarya</taxon>
        <taxon>Basidiomycota</taxon>
        <taxon>Agaricomycotina</taxon>
        <taxon>Agaricomycetes</taxon>
        <taxon>Agaricomycetidae</taxon>
        <taxon>Boletales</taxon>
        <taxon>Suillineae</taxon>
        <taxon>Suillaceae</taxon>
        <taxon>Suillus</taxon>
    </lineage>
</organism>
<feature type="region of interest" description="Disordered" evidence="1">
    <location>
        <begin position="1"/>
        <end position="46"/>
    </location>
</feature>
<evidence type="ECO:0000313" key="2">
    <source>
        <dbReference type="EMBL" id="KAG1789711.1"/>
    </source>
</evidence>
<dbReference type="AlphaFoldDB" id="A0A9P7DEH9"/>
<dbReference type="GeneID" id="64594264"/>
<dbReference type="EMBL" id="JABBWE010000056">
    <property type="protein sequence ID" value="KAG1789711.1"/>
    <property type="molecule type" value="Genomic_DNA"/>
</dbReference>
<name>A0A9P7DEH9_9AGAM</name>
<reference evidence="2" key="1">
    <citation type="journal article" date="2020" name="New Phytol.">
        <title>Comparative genomics reveals dynamic genome evolution in host specialist ectomycorrhizal fungi.</title>
        <authorList>
            <person name="Lofgren L.A."/>
            <person name="Nguyen N.H."/>
            <person name="Vilgalys R."/>
            <person name="Ruytinx J."/>
            <person name="Liao H.L."/>
            <person name="Branco S."/>
            <person name="Kuo A."/>
            <person name="LaButti K."/>
            <person name="Lipzen A."/>
            <person name="Andreopoulos W."/>
            <person name="Pangilinan J."/>
            <person name="Riley R."/>
            <person name="Hundley H."/>
            <person name="Na H."/>
            <person name="Barry K."/>
            <person name="Grigoriev I.V."/>
            <person name="Stajich J.E."/>
            <person name="Kennedy P.G."/>
        </authorList>
    </citation>
    <scope>NUCLEOTIDE SEQUENCE</scope>
    <source>
        <strain evidence="2">S12</strain>
    </source>
</reference>